<dbReference type="Proteomes" id="UP000783686">
    <property type="component" value="Unassembled WGS sequence"/>
</dbReference>
<dbReference type="OrthoDB" id="342730at2759"/>
<gene>
    <name evidence="4" type="ORF">BOKJ2_LOCUS2527</name>
</gene>
<keyword evidence="3" id="KW-1133">Transmembrane helix</keyword>
<dbReference type="PANTHER" id="PTHR24104">
    <property type="entry name" value="E3 UBIQUITIN-PROTEIN LIGASE NHLRC1-RELATED"/>
    <property type="match status" value="1"/>
</dbReference>
<dbReference type="Pfam" id="PF01436">
    <property type="entry name" value="NHL"/>
    <property type="match status" value="1"/>
</dbReference>
<dbReference type="InterPro" id="IPR011042">
    <property type="entry name" value="6-blade_b-propeller_TolB-like"/>
</dbReference>
<dbReference type="GO" id="GO:0061630">
    <property type="term" value="F:ubiquitin protein ligase activity"/>
    <property type="evidence" value="ECO:0007669"/>
    <property type="project" value="TreeGrafter"/>
</dbReference>
<evidence type="ECO:0000313" key="5">
    <source>
        <dbReference type="Proteomes" id="UP000614601"/>
    </source>
</evidence>
<dbReference type="GO" id="GO:0008270">
    <property type="term" value="F:zinc ion binding"/>
    <property type="evidence" value="ECO:0007669"/>
    <property type="project" value="UniProtKB-KW"/>
</dbReference>
<feature type="repeat" description="NHL" evidence="2">
    <location>
        <begin position="841"/>
        <end position="874"/>
    </location>
</feature>
<evidence type="ECO:0000313" key="4">
    <source>
        <dbReference type="EMBL" id="CAD5209132.1"/>
    </source>
</evidence>
<organism evidence="4 5">
    <name type="scientific">Bursaphelenchus okinawaensis</name>
    <dbReference type="NCBI Taxonomy" id="465554"/>
    <lineage>
        <taxon>Eukaryota</taxon>
        <taxon>Metazoa</taxon>
        <taxon>Ecdysozoa</taxon>
        <taxon>Nematoda</taxon>
        <taxon>Chromadorea</taxon>
        <taxon>Rhabditida</taxon>
        <taxon>Tylenchina</taxon>
        <taxon>Tylenchomorpha</taxon>
        <taxon>Aphelenchoidea</taxon>
        <taxon>Aphelenchoididae</taxon>
        <taxon>Bursaphelenchus</taxon>
    </lineage>
</organism>
<feature type="transmembrane region" description="Helical" evidence="3">
    <location>
        <begin position="119"/>
        <end position="144"/>
    </location>
</feature>
<evidence type="ECO:0000256" key="3">
    <source>
        <dbReference type="SAM" id="Phobius"/>
    </source>
</evidence>
<comment type="caution">
    <text evidence="4">The sequence shown here is derived from an EMBL/GenBank/DDBJ whole genome shotgun (WGS) entry which is preliminary data.</text>
</comment>
<feature type="repeat" description="NHL" evidence="2">
    <location>
        <begin position="696"/>
        <end position="740"/>
    </location>
</feature>
<name>A0A811JZU8_9BILA</name>
<feature type="transmembrane region" description="Helical" evidence="3">
    <location>
        <begin position="44"/>
        <end position="64"/>
    </location>
</feature>
<dbReference type="PANTHER" id="PTHR24104:SF41">
    <property type="entry name" value="BRAIN TUMOR PROTEIN"/>
    <property type="match status" value="1"/>
</dbReference>
<dbReference type="GO" id="GO:0000209">
    <property type="term" value="P:protein polyubiquitination"/>
    <property type="evidence" value="ECO:0007669"/>
    <property type="project" value="TreeGrafter"/>
</dbReference>
<proteinExistence type="predicted"/>
<sequence length="1040" mass="117015">MGFVHTDEYYRCCCMKHVHKGCFVIGVIGLVLATITAVCTFMDGLILLGIGAAIHAFCYLLLLIGNRKRIHKLFLPVLVVGIIAIIVYAVFVTLQIISLVQLFQESPATENEHEYSNRLSLLIINLVFTVLSLLFSLYAFYVIYRDYWYLRDEPKKYLHNPQKVVTEVSVIQRTPDNVMEYCYSMACQFDSMKDLWSEPQVGAIWDEEKLGKKKEVLKDHGDVEEEDKTHLLLPNFMAEELSCQKNFSVGTATSTSCYRPPRSIGDHPTFFQPKPLKPTVSVEPASPQVLPVESASPEEVTVEPSNVESELRDIWNDGPLMTSTPRLSAFNYVPGAFQSNYSNFEHEACSNDDGYGNLKNGGYGSDRNDRCNRLININGGGYDGYSNLHGNVYSNFKQPDYSNLKSADYKDLNNGYSILNQGKFLPNYCNFQQKTPNGYCNNLRGYNYGSTCTSNTYSTAGELTTSSSKPEIYSYFDKFNNCQNQKLLQRHQLYQLDQEFGQFGQYSQPGQQNQMSALESQLSFEQWCTTQSKLSQLDQLKSQNMKVANGSIFGQPSHSTPIFQPSLMEPALYQSSSIYRPNDVFNSGFGKREPVGQKTVPLGTPFEKIPQLNQGVPLGPFNLQSGLFGQSINQSVPYGKNGSYSKYSVPNRQSTNHGVPPRYIPYLRTSNVTTPTSHLNTEQQQGSISRSKMVYIEKFGGFGGNCGEFTEPSGVCVNPRTKDIIIADTNNHRIQVFDQHGKFKFMFGKCGRWEGQFMYPNRVAIDPATESYVVSERSPTHQIQIYDAKGRFQRRFGSDLLCNPRGLCVDSQSRVVVVECKVMRIVIYDINGRLLNLITCGNHLNFPNNVCVSKDYEIFISDNGDHCVKVFNYSGQFLRRVGGPGLTNYPIAVAITPLNQVVVVDNHNNFNVTVFSLEGQLIDAYESKVKHAQCLDAALTQHNTVIMCSKDFRTYIYRLGQSGDFDGKCQMCGYIGCGHQQPAQLLTARGSPVNPSTPSTLPSTVQEDQKNIRRLEIKASAEEESERLRRFFIEITIPDN</sequence>
<dbReference type="Gene3D" id="2.120.10.30">
    <property type="entry name" value="TolB, C-terminal domain"/>
    <property type="match status" value="1"/>
</dbReference>
<protein>
    <submittedName>
        <fullName evidence="4">Uncharacterized protein</fullName>
    </submittedName>
</protein>
<dbReference type="PROSITE" id="PS51125">
    <property type="entry name" value="NHL"/>
    <property type="match status" value="5"/>
</dbReference>
<accession>A0A811JZU8</accession>
<feature type="repeat" description="NHL" evidence="2">
    <location>
        <begin position="744"/>
        <end position="789"/>
    </location>
</feature>
<feature type="transmembrane region" description="Helical" evidence="3">
    <location>
        <begin position="21"/>
        <end position="38"/>
    </location>
</feature>
<dbReference type="AlphaFoldDB" id="A0A811JZU8"/>
<keyword evidence="1" id="KW-0677">Repeat</keyword>
<keyword evidence="3" id="KW-0812">Transmembrane</keyword>
<dbReference type="GO" id="GO:0043161">
    <property type="term" value="P:proteasome-mediated ubiquitin-dependent protein catabolic process"/>
    <property type="evidence" value="ECO:0007669"/>
    <property type="project" value="TreeGrafter"/>
</dbReference>
<keyword evidence="3" id="KW-0472">Membrane</keyword>
<feature type="repeat" description="NHL" evidence="2">
    <location>
        <begin position="875"/>
        <end position="918"/>
    </location>
</feature>
<dbReference type="InterPro" id="IPR050952">
    <property type="entry name" value="TRIM-NHL_E3_ligases"/>
</dbReference>
<dbReference type="EMBL" id="CAJFCW020000002">
    <property type="protein sequence ID" value="CAG9088554.1"/>
    <property type="molecule type" value="Genomic_DNA"/>
</dbReference>
<feature type="transmembrane region" description="Helical" evidence="3">
    <location>
        <begin position="73"/>
        <end position="99"/>
    </location>
</feature>
<feature type="repeat" description="NHL" evidence="2">
    <location>
        <begin position="790"/>
        <end position="831"/>
    </location>
</feature>
<dbReference type="SUPFAM" id="SSF101898">
    <property type="entry name" value="NHL repeat"/>
    <property type="match status" value="1"/>
</dbReference>
<evidence type="ECO:0000256" key="2">
    <source>
        <dbReference type="PROSITE-ProRule" id="PRU00504"/>
    </source>
</evidence>
<evidence type="ECO:0000256" key="1">
    <source>
        <dbReference type="ARBA" id="ARBA00022737"/>
    </source>
</evidence>
<dbReference type="Proteomes" id="UP000614601">
    <property type="component" value="Unassembled WGS sequence"/>
</dbReference>
<reference evidence="4" key="1">
    <citation type="submission" date="2020-09" db="EMBL/GenBank/DDBJ databases">
        <authorList>
            <person name="Kikuchi T."/>
        </authorList>
    </citation>
    <scope>NUCLEOTIDE SEQUENCE</scope>
    <source>
        <strain evidence="4">SH1</strain>
    </source>
</reference>
<dbReference type="FunFam" id="2.120.10.30:FF:000107">
    <property type="entry name" value="Uncharacterized protein"/>
    <property type="match status" value="1"/>
</dbReference>
<dbReference type="InterPro" id="IPR001258">
    <property type="entry name" value="NHL_repeat"/>
</dbReference>
<dbReference type="EMBL" id="CAJFDH010000002">
    <property type="protein sequence ID" value="CAD5209132.1"/>
    <property type="molecule type" value="Genomic_DNA"/>
</dbReference>
<keyword evidence="5" id="KW-1185">Reference proteome</keyword>